<evidence type="ECO:0000313" key="3">
    <source>
        <dbReference type="Proteomes" id="UP000468650"/>
    </source>
</evidence>
<feature type="signal peptide" evidence="1">
    <location>
        <begin position="1"/>
        <end position="18"/>
    </location>
</feature>
<gene>
    <name evidence="2" type="ORF">F8C67_01920</name>
</gene>
<keyword evidence="1" id="KW-0732">Signal</keyword>
<comment type="caution">
    <text evidence="2">The sequence shown here is derived from an EMBL/GenBank/DDBJ whole genome shotgun (WGS) entry which is preliminary data.</text>
</comment>
<name>A0A6N6RLQ9_9FLAO</name>
<evidence type="ECO:0000256" key="1">
    <source>
        <dbReference type="SAM" id="SignalP"/>
    </source>
</evidence>
<accession>A0A6N6RLQ9</accession>
<keyword evidence="3" id="KW-1185">Reference proteome</keyword>
<dbReference type="InterPro" id="IPR036709">
    <property type="entry name" value="Autotransporte_beta_dom_sf"/>
</dbReference>
<dbReference type="RefSeq" id="WP_151666097.1">
    <property type="nucleotide sequence ID" value="NZ_WBVO01000001.1"/>
</dbReference>
<feature type="chain" id="PRO_5027011774" evidence="1">
    <location>
        <begin position="19"/>
        <end position="247"/>
    </location>
</feature>
<sequence>MRKLLLTVLLLGFGVLHAQSPSSDSLMYPNIVRWNLTPFLVSSPQSIVLGYERVLSEDQSFSVNVGHVQFPLDLNWIDSTSEYVGTERNTGFSFAADYRFYFRDRNADPAPSGVYWGPFLTYYYFDQRHRFNYYENGNPEDVVVNNSIHAIAAGVELGYQFTLGDRWTIDLIFIGPAYGFYGIKGEVDGTFPNSVTEGEVYQRTRDFLIDSYPDLIKSFENGEFSSSGFGGTWGFNFRYVLQVGYRF</sequence>
<proteinExistence type="predicted"/>
<dbReference type="EMBL" id="WBVO01000001">
    <property type="protein sequence ID" value="KAB2814519.1"/>
    <property type="molecule type" value="Genomic_DNA"/>
</dbReference>
<organism evidence="2 3">
    <name type="scientific">Phaeocystidibacter luteus</name>
    <dbReference type="NCBI Taxonomy" id="911197"/>
    <lineage>
        <taxon>Bacteria</taxon>
        <taxon>Pseudomonadati</taxon>
        <taxon>Bacteroidota</taxon>
        <taxon>Flavobacteriia</taxon>
        <taxon>Flavobacteriales</taxon>
        <taxon>Phaeocystidibacteraceae</taxon>
        <taxon>Phaeocystidibacter</taxon>
    </lineage>
</organism>
<evidence type="ECO:0000313" key="2">
    <source>
        <dbReference type="EMBL" id="KAB2814519.1"/>
    </source>
</evidence>
<dbReference type="OrthoDB" id="1118958at2"/>
<dbReference type="Proteomes" id="UP000468650">
    <property type="component" value="Unassembled WGS sequence"/>
</dbReference>
<dbReference type="AlphaFoldDB" id="A0A6N6RLQ9"/>
<dbReference type="SUPFAM" id="SSF103515">
    <property type="entry name" value="Autotransporter"/>
    <property type="match status" value="1"/>
</dbReference>
<reference evidence="2 3" key="1">
    <citation type="submission" date="2019-09" db="EMBL/GenBank/DDBJ databases">
        <title>Genomes of family Cryomorphaceae.</title>
        <authorList>
            <person name="Bowman J.P."/>
        </authorList>
    </citation>
    <scope>NUCLEOTIDE SEQUENCE [LARGE SCALE GENOMIC DNA]</scope>
    <source>
        <strain evidence="2 3">LMG 25704</strain>
    </source>
</reference>
<protein>
    <submittedName>
        <fullName evidence="2">DUF3575 domain-containing protein</fullName>
    </submittedName>
</protein>